<evidence type="ECO:0000313" key="2">
    <source>
        <dbReference type="EMBL" id="GLV60578.1"/>
    </source>
</evidence>
<protein>
    <recommendedName>
        <fullName evidence="1">Putative restriction endonuclease domain-containing protein</fullName>
    </recommendedName>
</protein>
<dbReference type="InterPro" id="IPR011335">
    <property type="entry name" value="Restrct_endonuc-II-like"/>
</dbReference>
<name>A0ABQ6G216_9CHLR</name>
<proteinExistence type="predicted"/>
<dbReference type="InterPro" id="IPR008538">
    <property type="entry name" value="Uma2"/>
</dbReference>
<accession>A0ABQ6G216</accession>
<dbReference type="PANTHER" id="PTHR36558">
    <property type="entry name" value="GLR1098 PROTEIN"/>
    <property type="match status" value="1"/>
</dbReference>
<keyword evidence="3" id="KW-1185">Reference proteome</keyword>
<evidence type="ECO:0000313" key="3">
    <source>
        <dbReference type="Proteomes" id="UP001344906"/>
    </source>
</evidence>
<sequence>MVALDPQQDDEYIAVHGIPMTEEAFGQLIQAESPYRYELIGGIAYNMTGSSPKHSALSSRIDLLLSEQLGRRRPGHTHRDQYVAIPDRLSVVPDVVLTWNGGDWDDDAYAKPFKIRSPLIVVEVLSPSTEAYDRNEKFARYRRCPTLGVYILVSQMARYVEVYRKSSGWRQEVFIGMQIIHLEQLDLELSLAEIYDGILKESP</sequence>
<evidence type="ECO:0000259" key="1">
    <source>
        <dbReference type="Pfam" id="PF05685"/>
    </source>
</evidence>
<dbReference type="Gene3D" id="3.90.1570.10">
    <property type="entry name" value="tt1808, chain A"/>
    <property type="match status" value="1"/>
</dbReference>
<dbReference type="InterPro" id="IPR012296">
    <property type="entry name" value="Nuclease_put_TT1808"/>
</dbReference>
<dbReference type="EMBL" id="BSRI01000002">
    <property type="protein sequence ID" value="GLV60578.1"/>
    <property type="molecule type" value="Genomic_DNA"/>
</dbReference>
<comment type="caution">
    <text evidence="2">The sequence shown here is derived from an EMBL/GenBank/DDBJ whole genome shotgun (WGS) entry which is preliminary data.</text>
</comment>
<organism evidence="2 3">
    <name type="scientific">Dictyobacter halimunensis</name>
    <dbReference type="NCBI Taxonomy" id="3026934"/>
    <lineage>
        <taxon>Bacteria</taxon>
        <taxon>Bacillati</taxon>
        <taxon>Chloroflexota</taxon>
        <taxon>Ktedonobacteria</taxon>
        <taxon>Ktedonobacterales</taxon>
        <taxon>Dictyobacteraceae</taxon>
        <taxon>Dictyobacter</taxon>
    </lineage>
</organism>
<dbReference type="SUPFAM" id="SSF52980">
    <property type="entry name" value="Restriction endonuclease-like"/>
    <property type="match status" value="1"/>
</dbReference>
<gene>
    <name evidence="2" type="ORF">KDH_73970</name>
</gene>
<dbReference type="PANTHER" id="PTHR36558:SF1">
    <property type="entry name" value="RESTRICTION ENDONUCLEASE DOMAIN-CONTAINING PROTEIN-RELATED"/>
    <property type="match status" value="1"/>
</dbReference>
<dbReference type="Pfam" id="PF05685">
    <property type="entry name" value="Uma2"/>
    <property type="match status" value="1"/>
</dbReference>
<dbReference type="CDD" id="cd06260">
    <property type="entry name" value="DUF820-like"/>
    <property type="match status" value="1"/>
</dbReference>
<reference evidence="2 3" key="1">
    <citation type="submission" date="2023-02" db="EMBL/GenBank/DDBJ databases">
        <title>Dictyobacter halimunensis sp. nov., a new member of the class Ktedonobacteria from forest soil in a geothermal area.</title>
        <authorList>
            <person name="Rachmania M.K."/>
            <person name="Ningsih F."/>
            <person name="Sakai Y."/>
            <person name="Yabe S."/>
            <person name="Yokota A."/>
            <person name="Sjamsuridzal W."/>
        </authorList>
    </citation>
    <scope>NUCLEOTIDE SEQUENCE [LARGE SCALE GENOMIC DNA]</scope>
    <source>
        <strain evidence="2 3">S3.2.2.5</strain>
    </source>
</reference>
<feature type="domain" description="Putative restriction endonuclease" evidence="1">
    <location>
        <begin position="24"/>
        <end position="185"/>
    </location>
</feature>
<dbReference type="RefSeq" id="WP_338257682.1">
    <property type="nucleotide sequence ID" value="NZ_BSRI01000002.1"/>
</dbReference>
<dbReference type="Proteomes" id="UP001344906">
    <property type="component" value="Unassembled WGS sequence"/>
</dbReference>